<sequence>MVQINGTIAVAFTTTDNNNPSIGLDWTNTRMAVLRSLNLSNEDVLRFKFL</sequence>
<evidence type="ECO:0000313" key="2">
    <source>
        <dbReference type="Proteomes" id="UP000076502"/>
    </source>
</evidence>
<organism evidence="1 2">
    <name type="scientific">Dufourea novaeangliae</name>
    <name type="common">Sweat bee</name>
    <dbReference type="NCBI Taxonomy" id="178035"/>
    <lineage>
        <taxon>Eukaryota</taxon>
        <taxon>Metazoa</taxon>
        <taxon>Ecdysozoa</taxon>
        <taxon>Arthropoda</taxon>
        <taxon>Hexapoda</taxon>
        <taxon>Insecta</taxon>
        <taxon>Pterygota</taxon>
        <taxon>Neoptera</taxon>
        <taxon>Endopterygota</taxon>
        <taxon>Hymenoptera</taxon>
        <taxon>Apocrita</taxon>
        <taxon>Aculeata</taxon>
        <taxon>Apoidea</taxon>
        <taxon>Anthophila</taxon>
        <taxon>Halictidae</taxon>
        <taxon>Rophitinae</taxon>
        <taxon>Dufourea</taxon>
    </lineage>
</organism>
<dbReference type="AlphaFoldDB" id="A0A154P5T6"/>
<reference evidence="1 2" key="1">
    <citation type="submission" date="2015-07" db="EMBL/GenBank/DDBJ databases">
        <title>The genome of Dufourea novaeangliae.</title>
        <authorList>
            <person name="Pan H."/>
            <person name="Kapheim K."/>
        </authorList>
    </citation>
    <scope>NUCLEOTIDE SEQUENCE [LARGE SCALE GENOMIC DNA]</scope>
    <source>
        <strain evidence="1">0120121106</strain>
        <tissue evidence="1">Whole body</tissue>
    </source>
</reference>
<name>A0A154P5T6_DUFNO</name>
<dbReference type="EMBL" id="KQ434823">
    <property type="protein sequence ID" value="KZC07289.1"/>
    <property type="molecule type" value="Genomic_DNA"/>
</dbReference>
<gene>
    <name evidence="1" type="ORF">WN55_07700</name>
</gene>
<keyword evidence="2" id="KW-1185">Reference proteome</keyword>
<proteinExistence type="predicted"/>
<evidence type="ECO:0000313" key="1">
    <source>
        <dbReference type="EMBL" id="KZC07289.1"/>
    </source>
</evidence>
<accession>A0A154P5T6</accession>
<dbReference type="Proteomes" id="UP000076502">
    <property type="component" value="Unassembled WGS sequence"/>
</dbReference>
<protein>
    <submittedName>
        <fullName evidence="1">Uncharacterized protein</fullName>
    </submittedName>
</protein>